<dbReference type="EMBL" id="JASDAP010000010">
    <property type="protein sequence ID" value="KAK1895406.1"/>
    <property type="molecule type" value="Genomic_DNA"/>
</dbReference>
<name>A0AAD9C5P9_DISEL</name>
<reference evidence="1" key="1">
    <citation type="submission" date="2023-04" db="EMBL/GenBank/DDBJ databases">
        <title>Chromosome-level genome of Chaenocephalus aceratus.</title>
        <authorList>
            <person name="Park H."/>
        </authorList>
    </citation>
    <scope>NUCLEOTIDE SEQUENCE</scope>
    <source>
        <strain evidence="1">DE</strain>
        <tissue evidence="1">Muscle</tissue>
    </source>
</reference>
<dbReference type="Proteomes" id="UP001228049">
    <property type="component" value="Unassembled WGS sequence"/>
</dbReference>
<sequence length="81" mass="8947">MLTYAHCANPLPCMVMEGLSDRAPQAPPWWLISCGVLELRIDTGSSDPPQPVREPVDCTELHNCPPFCSSVRRGFMSSLCQ</sequence>
<keyword evidence="1" id="KW-0808">Transferase</keyword>
<comment type="caution">
    <text evidence="1">The sequence shown here is derived from an EMBL/GenBank/DDBJ whole genome shotgun (WGS) entry which is preliminary data.</text>
</comment>
<dbReference type="GO" id="GO:0008483">
    <property type="term" value="F:transaminase activity"/>
    <property type="evidence" value="ECO:0007669"/>
    <property type="project" value="UniProtKB-KW"/>
</dbReference>
<protein>
    <submittedName>
        <fullName evidence="1">LL-diaminopimelate aminotransferase 2</fullName>
    </submittedName>
</protein>
<gene>
    <name evidence="1" type="ORF">KUDE01_020857</name>
</gene>
<organism evidence="1 2">
    <name type="scientific">Dissostichus eleginoides</name>
    <name type="common">Patagonian toothfish</name>
    <name type="synonym">Dissostichus amissus</name>
    <dbReference type="NCBI Taxonomy" id="100907"/>
    <lineage>
        <taxon>Eukaryota</taxon>
        <taxon>Metazoa</taxon>
        <taxon>Chordata</taxon>
        <taxon>Craniata</taxon>
        <taxon>Vertebrata</taxon>
        <taxon>Euteleostomi</taxon>
        <taxon>Actinopterygii</taxon>
        <taxon>Neopterygii</taxon>
        <taxon>Teleostei</taxon>
        <taxon>Neoteleostei</taxon>
        <taxon>Acanthomorphata</taxon>
        <taxon>Eupercaria</taxon>
        <taxon>Perciformes</taxon>
        <taxon>Notothenioidei</taxon>
        <taxon>Nototheniidae</taxon>
        <taxon>Dissostichus</taxon>
    </lineage>
</organism>
<dbReference type="AlphaFoldDB" id="A0AAD9C5P9"/>
<evidence type="ECO:0000313" key="2">
    <source>
        <dbReference type="Proteomes" id="UP001228049"/>
    </source>
</evidence>
<proteinExistence type="predicted"/>
<keyword evidence="2" id="KW-1185">Reference proteome</keyword>
<accession>A0AAD9C5P9</accession>
<keyword evidence="1" id="KW-0032">Aminotransferase</keyword>
<evidence type="ECO:0000313" key="1">
    <source>
        <dbReference type="EMBL" id="KAK1895406.1"/>
    </source>
</evidence>